<dbReference type="AlphaFoldDB" id="A0A6N8EEW2"/>
<gene>
    <name evidence="2" type="ORF">GJ668_17005</name>
</gene>
<comment type="caution">
    <text evidence="2">The sequence shown here is derived from an EMBL/GenBank/DDBJ whole genome shotgun (WGS) entry which is preliminary data.</text>
</comment>
<dbReference type="Gene3D" id="3.40.50.300">
    <property type="entry name" value="P-loop containing nucleotide triphosphate hydrolases"/>
    <property type="match status" value="1"/>
</dbReference>
<keyword evidence="2" id="KW-0808">Transferase</keyword>
<dbReference type="InterPro" id="IPR028098">
    <property type="entry name" value="Glyco_trans_4-like_N"/>
</dbReference>
<dbReference type="RefSeq" id="WP_155451326.1">
    <property type="nucleotide sequence ID" value="NZ_WNKT01000052.1"/>
</dbReference>
<evidence type="ECO:0000259" key="1">
    <source>
        <dbReference type="Pfam" id="PF13579"/>
    </source>
</evidence>
<feature type="domain" description="Glycosyltransferase subfamily 4-like N-terminal" evidence="1">
    <location>
        <begin position="31"/>
        <end position="141"/>
    </location>
</feature>
<sequence>MHQHSSEARWRIAMLAPPFFPISSASVGIPERAIAQLASGLAGLGHEVVLLAAKGSEAGVETRPFLSAPTGRKDGWAELDHYLQACTWIADNGFNLVHAHSAAALAVASLLRIPLVCTLYERPAVGGSLQGLCDAAARLSWVRLLGAWEQQADRAEDQRAEGNASPVRLATDEVIRVYSSLLGEAELVAKGDAAPQTRRETALPASGQLATRANSAPVLIFGLARSGTTLLCDLLSAPGESLVLHEPMLLRRWTDGREQRLRLTLEQAGITADFDPAHFDPRRLALPWFEQQVLPALRQLPLWGMKEVYLEEAPQLVERFAPRALLLCVRRLEDVVLSFVDLLVRSQMAFPGGRLMRDEAWIIERLRFDLQQLLSLRSRPHRLVRYEDLVSDPATAQALCRALGLARCAEAAMNFSAETQPNRVEELEKHGPALTSRSVGRVASEPAGLARALALGLAWQVRDAMATFGYSKEARQLPVPVLGHEPDPGRRLNDWQWLGEGFDLAYAKRRARAKVAEQLPAGANALEMGAVTPCLRFALAGKASVRCLDALRKGPALRQFAWQREVPPDAGTATHLLFLGSLEYEPDAFALLSRYADAAPQARLWVAYHCREDRPVVDLSAIDWGQGLSRADWRDWAQGRGRVLEADWAWDGYQSLIRVGPVR</sequence>
<protein>
    <submittedName>
        <fullName evidence="2">Glycosyltransferase</fullName>
    </submittedName>
</protein>
<dbReference type="SUPFAM" id="SSF53756">
    <property type="entry name" value="UDP-Glycosyltransferase/glycogen phosphorylase"/>
    <property type="match status" value="1"/>
</dbReference>
<accession>A0A6N8EEW2</accession>
<dbReference type="SUPFAM" id="SSF52540">
    <property type="entry name" value="P-loop containing nucleoside triphosphate hydrolases"/>
    <property type="match status" value="1"/>
</dbReference>
<evidence type="ECO:0000313" key="2">
    <source>
        <dbReference type="EMBL" id="MTW22763.1"/>
    </source>
</evidence>
<proteinExistence type="predicted"/>
<keyword evidence="3" id="KW-1185">Reference proteome</keyword>
<name>A0A6N8EEW2_9GAMM</name>
<dbReference type="Pfam" id="PF13579">
    <property type="entry name" value="Glyco_trans_4_4"/>
    <property type="match status" value="1"/>
</dbReference>
<dbReference type="GO" id="GO:0016757">
    <property type="term" value="F:glycosyltransferase activity"/>
    <property type="evidence" value="ECO:0007669"/>
    <property type="project" value="UniProtKB-ARBA"/>
</dbReference>
<reference evidence="2 3" key="1">
    <citation type="submission" date="2019-11" db="EMBL/GenBank/DDBJ databases">
        <title>Whole-genome sequence of the anaerobic purple sulfur bacterium Allochromatium palmeri DSM 15591.</title>
        <authorList>
            <person name="Kyndt J.A."/>
            <person name="Meyer T.E."/>
        </authorList>
    </citation>
    <scope>NUCLEOTIDE SEQUENCE [LARGE SCALE GENOMIC DNA]</scope>
    <source>
        <strain evidence="2 3">DSM 15591</strain>
    </source>
</reference>
<dbReference type="Pfam" id="PF13469">
    <property type="entry name" value="Sulfotransfer_3"/>
    <property type="match status" value="1"/>
</dbReference>
<dbReference type="OrthoDB" id="9766687at2"/>
<dbReference type="InterPro" id="IPR027417">
    <property type="entry name" value="P-loop_NTPase"/>
</dbReference>
<dbReference type="Proteomes" id="UP000434044">
    <property type="component" value="Unassembled WGS sequence"/>
</dbReference>
<dbReference type="Gene3D" id="3.40.50.2000">
    <property type="entry name" value="Glycogen Phosphorylase B"/>
    <property type="match status" value="1"/>
</dbReference>
<organism evidence="2 3">
    <name type="scientific">Allochromatium palmeri</name>
    <dbReference type="NCBI Taxonomy" id="231048"/>
    <lineage>
        <taxon>Bacteria</taxon>
        <taxon>Pseudomonadati</taxon>
        <taxon>Pseudomonadota</taxon>
        <taxon>Gammaproteobacteria</taxon>
        <taxon>Chromatiales</taxon>
        <taxon>Chromatiaceae</taxon>
        <taxon>Allochromatium</taxon>
    </lineage>
</organism>
<evidence type="ECO:0000313" key="3">
    <source>
        <dbReference type="Proteomes" id="UP000434044"/>
    </source>
</evidence>
<dbReference type="EMBL" id="WNKT01000052">
    <property type="protein sequence ID" value="MTW22763.1"/>
    <property type="molecule type" value="Genomic_DNA"/>
</dbReference>